<dbReference type="Pfam" id="PF14492">
    <property type="entry name" value="EFG_III"/>
    <property type="match status" value="1"/>
</dbReference>
<keyword evidence="2" id="KW-0963">Cytoplasm</keyword>
<dbReference type="GO" id="GO:0042256">
    <property type="term" value="P:cytosolic ribosome assembly"/>
    <property type="evidence" value="ECO:0007669"/>
    <property type="project" value="TreeGrafter"/>
</dbReference>
<dbReference type="PANTHER" id="PTHR42908:SF3">
    <property type="entry name" value="ELONGATION FACTOR-LIKE GTPASE 1"/>
    <property type="match status" value="1"/>
</dbReference>
<reference evidence="12" key="1">
    <citation type="submission" date="2020-01" db="EMBL/GenBank/DDBJ databases">
        <authorList>
            <consortium name="DOE Joint Genome Institute"/>
            <person name="Haridas S."/>
            <person name="Albert R."/>
            <person name="Binder M."/>
            <person name="Bloem J."/>
            <person name="Labutti K."/>
            <person name="Salamov A."/>
            <person name="Andreopoulos B."/>
            <person name="Baker S.E."/>
            <person name="Barry K."/>
            <person name="Bills G."/>
            <person name="Bluhm B.H."/>
            <person name="Cannon C."/>
            <person name="Castanera R."/>
            <person name="Culley D.E."/>
            <person name="Daum C."/>
            <person name="Ezra D."/>
            <person name="Gonzalez J.B."/>
            <person name="Henrissat B."/>
            <person name="Kuo A."/>
            <person name="Liang C."/>
            <person name="Lipzen A."/>
            <person name="Lutzoni F."/>
            <person name="Magnuson J."/>
            <person name="Mondo S."/>
            <person name="Nolan M."/>
            <person name="Ohm R."/>
            <person name="Pangilinan J."/>
            <person name="Park H.-J."/>
            <person name="Ramirez L."/>
            <person name="Alfaro M."/>
            <person name="Sun H."/>
            <person name="Tritt A."/>
            <person name="Yoshinaga Y."/>
            <person name="Zwiers L.-H."/>
            <person name="Turgeon B.G."/>
            <person name="Goodwin S.B."/>
            <person name="Spatafora J.W."/>
            <person name="Crous P.W."/>
            <person name="Grigoriev I.V."/>
        </authorList>
    </citation>
    <scope>NUCLEOTIDE SEQUENCE</scope>
    <source>
        <strain evidence="12">P77</strain>
    </source>
</reference>
<dbReference type="EMBL" id="ML975298">
    <property type="protein sequence ID" value="KAF1834694.1"/>
    <property type="molecule type" value="Genomic_DNA"/>
</dbReference>
<evidence type="ECO:0000259" key="11">
    <source>
        <dbReference type="PROSITE" id="PS51722"/>
    </source>
</evidence>
<dbReference type="SUPFAM" id="SSF54211">
    <property type="entry name" value="Ribosomal protein S5 domain 2-like"/>
    <property type="match status" value="1"/>
</dbReference>
<dbReference type="FunFam" id="3.30.70.240:FF:000006">
    <property type="entry name" value="Elongation factor like GTPase 1"/>
    <property type="match status" value="1"/>
</dbReference>
<dbReference type="SUPFAM" id="SSF50447">
    <property type="entry name" value="Translation proteins"/>
    <property type="match status" value="1"/>
</dbReference>
<evidence type="ECO:0000256" key="7">
    <source>
        <dbReference type="ARBA" id="ARBA00048548"/>
    </source>
</evidence>
<dbReference type="Gene3D" id="3.30.70.240">
    <property type="match status" value="1"/>
</dbReference>
<proteinExistence type="predicted"/>
<comment type="subcellular location">
    <subcellularLocation>
        <location evidence="1">Cytoplasm</location>
    </subcellularLocation>
</comment>
<dbReference type="InterPro" id="IPR035647">
    <property type="entry name" value="EFG_III/V"/>
</dbReference>
<keyword evidence="5 12" id="KW-0378">Hydrolase</keyword>
<dbReference type="FunFam" id="3.40.50.300:FF:000746">
    <property type="entry name" value="Ribosome assembly protein 1"/>
    <property type="match status" value="1"/>
</dbReference>
<dbReference type="InterPro" id="IPR000640">
    <property type="entry name" value="EFG_V-like"/>
</dbReference>
<evidence type="ECO:0000313" key="12">
    <source>
        <dbReference type="EMBL" id="KAF1834694.1"/>
    </source>
</evidence>
<evidence type="ECO:0000256" key="4">
    <source>
        <dbReference type="ARBA" id="ARBA00022741"/>
    </source>
</evidence>
<dbReference type="CDD" id="cd04096">
    <property type="entry name" value="eEF2_snRNP_like_C"/>
    <property type="match status" value="1"/>
</dbReference>
<dbReference type="InterPro" id="IPR041095">
    <property type="entry name" value="EFG_II"/>
</dbReference>
<evidence type="ECO:0000256" key="10">
    <source>
        <dbReference type="SAM" id="MobiDB-lite"/>
    </source>
</evidence>
<evidence type="ECO:0000256" key="5">
    <source>
        <dbReference type="ARBA" id="ARBA00022801"/>
    </source>
</evidence>
<keyword evidence="4" id="KW-0547">Nucleotide-binding</keyword>
<dbReference type="GO" id="GO:0003924">
    <property type="term" value="F:GTPase activity"/>
    <property type="evidence" value="ECO:0007669"/>
    <property type="project" value="InterPro"/>
</dbReference>
<dbReference type="CDD" id="cd01885">
    <property type="entry name" value="EF2"/>
    <property type="match status" value="1"/>
</dbReference>
<dbReference type="PANTHER" id="PTHR42908">
    <property type="entry name" value="TRANSLATION ELONGATION FACTOR-RELATED"/>
    <property type="match status" value="1"/>
</dbReference>
<feature type="region of interest" description="Disordered" evidence="10">
    <location>
        <begin position="213"/>
        <end position="239"/>
    </location>
</feature>
<dbReference type="SUPFAM" id="SSF54980">
    <property type="entry name" value="EF-G C-terminal domain-like"/>
    <property type="match status" value="2"/>
</dbReference>
<dbReference type="InterPro" id="IPR004161">
    <property type="entry name" value="EFTu-like_2"/>
</dbReference>
<dbReference type="SUPFAM" id="SSF52540">
    <property type="entry name" value="P-loop containing nucleoside triphosphate hydrolases"/>
    <property type="match status" value="1"/>
</dbReference>
<dbReference type="AlphaFoldDB" id="A0A6A5KJY6"/>
<dbReference type="GO" id="GO:0005829">
    <property type="term" value="C:cytosol"/>
    <property type="evidence" value="ECO:0007669"/>
    <property type="project" value="TreeGrafter"/>
</dbReference>
<gene>
    <name evidence="12" type="ORF">BDW02DRAFT_621122</name>
</gene>
<dbReference type="PROSITE" id="PS51722">
    <property type="entry name" value="G_TR_2"/>
    <property type="match status" value="1"/>
</dbReference>
<sequence>MPVVPSDKLVSLQHAADGIRNICILAHVDHGKTSLTDALIATNGIISPKLAGKIRYLDSRPDEQLRGITMESSAISLYFSLLRRSDPDAQPEQRDFLINLIDSPGHIDFSYEVSTASRLCDGAVVLVDAVEGVCSQTVTVLRQTWIEKLKPLLVINKMDRLITELKMSPGEAYTHLAKLLEQVNAVMGSFYQGERMEDDLRWREKMEERLSAAAAGKADTPSSSVLENGDSIDTTSTPAEYEEKDDEDIYFAPEKNNVIFGSAIDGWAFTIRQFASLYEKKLGIKRSILEKVLWGDFYLDPKTKRVLSSKHLKGRHLKPMFVQLVLDNIWAVYEATTRGNNGKGQYTYPFHYRDPTMVEKITKSLNLNLPAHIMRSRDPRALLMALFAAWLPLSTALLVSVTEYLPPPSHAQAERMPDIIDSSPGADYVAPQVRDAITHFKTSKDAPVVAYVSKMISVPSTELPGNKRRAGALTAEEARELGRKKRAEIARQQAIANGEDARVGSVTEALSAASIDETGTALEGTADANEDTEHLIGFARIFSGTLSVGDEVYVLGPKFTPANPHAAPEPQKVKITALYLMMGRGLEPLTSVPAGVVFGIGGLEGHILKSGTLCSQLPGSLNLAGVQMGTEPIVRVALEPENPYDLDKMIKGLKLLVQSDPCAEYEQLPSGEHVILTAGELHLERCLKDLKERFAKCEIQAGEPIVPYRESIVAAAEMNPPKDPNLPRGTVIGETASKHVAVRLRVRALPSSVTEFLGKNVGAIKKFHSERRAEEHGEHVPTVVEGTEHDGIQEAEQREIGQSLGFVEFKKKMREAFAEAKGQKEIWTDIIEKIAAFGPRRIGPNILVDATRDGICGRALRESTSSSDPDTEAASDRTISAQTFSSTISYAFQLATAQGPCCAEPVQGIGVFLEDVTLNIPDDESAQDRGRLTGEVIKAVRSSIHQGFLDWSPRMLLAMYSCEIQASTDVLGRVYAVLTRRRGTILSETLSSTSSASTTGNQTFTISALLPVAESFGFSDEIRKRSSGSASPQLRFAGFEMLDEDPFWVPFTEDELEDLGELADRENVARRYVDKVRRRKGMRVQERLVVDAEKQKTLKR</sequence>
<dbReference type="CDD" id="cd16261">
    <property type="entry name" value="EF2_snRNP_III"/>
    <property type="match status" value="1"/>
</dbReference>
<accession>A0A6A5KJY6</accession>
<dbReference type="CDD" id="cd16268">
    <property type="entry name" value="EF2_II"/>
    <property type="match status" value="1"/>
</dbReference>
<dbReference type="PRINTS" id="PR00315">
    <property type="entry name" value="ELONGATNFCT"/>
</dbReference>
<dbReference type="InterPro" id="IPR056752">
    <property type="entry name" value="EFL1"/>
</dbReference>
<dbReference type="CDD" id="cd01681">
    <property type="entry name" value="aeEF2_snRNP_like_IV"/>
    <property type="match status" value="1"/>
</dbReference>
<dbReference type="InterPro" id="IPR005225">
    <property type="entry name" value="Small_GTP-bd"/>
</dbReference>
<keyword evidence="13" id="KW-1185">Reference proteome</keyword>
<dbReference type="Pfam" id="PF00009">
    <property type="entry name" value="GTP_EFTU"/>
    <property type="match status" value="1"/>
</dbReference>
<dbReference type="Gene3D" id="3.30.230.10">
    <property type="match status" value="1"/>
</dbReference>
<comment type="catalytic activity">
    <reaction evidence="7">
        <text>GTP + H2O = GDP + phosphate + H(+)</text>
        <dbReference type="Rhea" id="RHEA:19669"/>
        <dbReference type="ChEBI" id="CHEBI:15377"/>
        <dbReference type="ChEBI" id="CHEBI:15378"/>
        <dbReference type="ChEBI" id="CHEBI:37565"/>
        <dbReference type="ChEBI" id="CHEBI:43474"/>
        <dbReference type="ChEBI" id="CHEBI:58189"/>
    </reaction>
</comment>
<dbReference type="Pfam" id="PF25118">
    <property type="entry name" value="EFL1"/>
    <property type="match status" value="1"/>
</dbReference>
<name>A0A6A5KJY6_9PLEO</name>
<dbReference type="InterPro" id="IPR009000">
    <property type="entry name" value="Transl_B-barrel_sf"/>
</dbReference>
<evidence type="ECO:0000313" key="13">
    <source>
        <dbReference type="Proteomes" id="UP000800040"/>
    </source>
</evidence>
<evidence type="ECO:0000256" key="9">
    <source>
        <dbReference type="ARBA" id="ARBA00081809"/>
    </source>
</evidence>
<dbReference type="SMART" id="SM00838">
    <property type="entry name" value="EFG_C"/>
    <property type="match status" value="1"/>
</dbReference>
<protein>
    <recommendedName>
        <fullName evidence="8">Ribosome assembly protein 1</fullName>
    </recommendedName>
    <alternativeName>
        <fullName evidence="9">Elongation factor-like 1</fullName>
    </alternativeName>
</protein>
<dbReference type="Pfam" id="PF03144">
    <property type="entry name" value="GTP_EFTU_D2"/>
    <property type="match status" value="1"/>
</dbReference>
<dbReference type="GO" id="GO:0043022">
    <property type="term" value="F:ribosome binding"/>
    <property type="evidence" value="ECO:0007669"/>
    <property type="project" value="TreeGrafter"/>
</dbReference>
<dbReference type="FunFam" id="3.30.70.870:FF:000002">
    <property type="entry name" value="Translation elongation factor 2"/>
    <property type="match status" value="1"/>
</dbReference>
<dbReference type="Gene3D" id="2.40.30.10">
    <property type="entry name" value="Translation factors"/>
    <property type="match status" value="1"/>
</dbReference>
<feature type="compositionally biased region" description="Polar residues" evidence="10">
    <location>
        <begin position="220"/>
        <end position="238"/>
    </location>
</feature>
<dbReference type="InterPro" id="IPR027417">
    <property type="entry name" value="P-loop_NTPase"/>
</dbReference>
<evidence type="ECO:0000256" key="2">
    <source>
        <dbReference type="ARBA" id="ARBA00022490"/>
    </source>
</evidence>
<evidence type="ECO:0000256" key="3">
    <source>
        <dbReference type="ARBA" id="ARBA00022517"/>
    </source>
</evidence>
<dbReference type="InterPro" id="IPR020568">
    <property type="entry name" value="Ribosomal_Su5_D2-typ_SF"/>
</dbReference>
<dbReference type="Gene3D" id="3.90.1430.10">
    <property type="entry name" value="Yeast translation eEF2 (G' domain)"/>
    <property type="match status" value="1"/>
</dbReference>
<evidence type="ECO:0000256" key="8">
    <source>
        <dbReference type="ARBA" id="ARBA00068031"/>
    </source>
</evidence>
<dbReference type="Gene3D" id="3.30.70.870">
    <property type="entry name" value="Elongation Factor G (Translational Gtpase), domain 3"/>
    <property type="match status" value="1"/>
</dbReference>
<dbReference type="FunFam" id="3.90.1430.10:FF:000002">
    <property type="entry name" value="Elongation factor like GTPase 1"/>
    <property type="match status" value="1"/>
</dbReference>
<keyword evidence="6" id="KW-0342">GTP-binding</keyword>
<feature type="domain" description="Tr-type G" evidence="11">
    <location>
        <begin position="17"/>
        <end position="288"/>
    </location>
</feature>
<keyword evidence="3" id="KW-0690">Ribosome biogenesis</keyword>
<dbReference type="GO" id="GO:0005525">
    <property type="term" value="F:GTP binding"/>
    <property type="evidence" value="ECO:0007669"/>
    <property type="project" value="UniProtKB-KW"/>
</dbReference>
<evidence type="ECO:0000256" key="6">
    <source>
        <dbReference type="ARBA" id="ARBA00023134"/>
    </source>
</evidence>
<organism evidence="12 13">
    <name type="scientific">Decorospora gaudefroyi</name>
    <dbReference type="NCBI Taxonomy" id="184978"/>
    <lineage>
        <taxon>Eukaryota</taxon>
        <taxon>Fungi</taxon>
        <taxon>Dikarya</taxon>
        <taxon>Ascomycota</taxon>
        <taxon>Pezizomycotina</taxon>
        <taxon>Dothideomycetes</taxon>
        <taxon>Pleosporomycetidae</taxon>
        <taxon>Pleosporales</taxon>
        <taxon>Pleosporineae</taxon>
        <taxon>Pleosporaceae</taxon>
        <taxon>Decorospora</taxon>
    </lineage>
</organism>
<dbReference type="GO" id="GO:1990904">
    <property type="term" value="C:ribonucleoprotein complex"/>
    <property type="evidence" value="ECO:0007669"/>
    <property type="project" value="TreeGrafter"/>
</dbReference>
<dbReference type="Pfam" id="PF00679">
    <property type="entry name" value="EFG_C"/>
    <property type="match status" value="1"/>
</dbReference>
<dbReference type="InterPro" id="IPR000795">
    <property type="entry name" value="T_Tr_GTP-bd_dom"/>
</dbReference>
<dbReference type="OrthoDB" id="364892at2759"/>
<dbReference type="Gene3D" id="3.40.50.300">
    <property type="entry name" value="P-loop containing nucleotide triphosphate hydrolases"/>
    <property type="match status" value="1"/>
</dbReference>
<evidence type="ECO:0000256" key="1">
    <source>
        <dbReference type="ARBA" id="ARBA00004496"/>
    </source>
</evidence>
<dbReference type="Proteomes" id="UP000800040">
    <property type="component" value="Unassembled WGS sequence"/>
</dbReference>
<dbReference type="NCBIfam" id="TIGR00231">
    <property type="entry name" value="small_GTP"/>
    <property type="match status" value="1"/>
</dbReference>
<dbReference type="InterPro" id="IPR014721">
    <property type="entry name" value="Ribsml_uS5_D2-typ_fold_subgr"/>
</dbReference>